<dbReference type="SUPFAM" id="SSF48452">
    <property type="entry name" value="TPR-like"/>
    <property type="match status" value="2"/>
</dbReference>
<evidence type="ECO:0000256" key="3">
    <source>
        <dbReference type="PROSITE-ProRule" id="PRU00339"/>
    </source>
</evidence>
<comment type="caution">
    <text evidence="4">The sequence shown here is derived from an EMBL/GenBank/DDBJ whole genome shotgun (WGS) entry which is preliminary data.</text>
</comment>
<evidence type="ECO:0000256" key="1">
    <source>
        <dbReference type="ARBA" id="ARBA00022737"/>
    </source>
</evidence>
<gene>
    <name evidence="4" type="ORF">CWS20_19310</name>
</gene>
<keyword evidence="1" id="KW-0677">Repeat</keyword>
<dbReference type="InterPro" id="IPR011990">
    <property type="entry name" value="TPR-like_helical_dom_sf"/>
</dbReference>
<organism evidence="4 5">
    <name type="scientific">Cytobacillus horneckiae</name>
    <dbReference type="NCBI Taxonomy" id="549687"/>
    <lineage>
        <taxon>Bacteria</taxon>
        <taxon>Bacillati</taxon>
        <taxon>Bacillota</taxon>
        <taxon>Bacilli</taxon>
        <taxon>Bacillales</taxon>
        <taxon>Bacillaceae</taxon>
        <taxon>Cytobacillus</taxon>
    </lineage>
</organism>
<evidence type="ECO:0000313" key="4">
    <source>
        <dbReference type="EMBL" id="PKG27310.1"/>
    </source>
</evidence>
<keyword evidence="5" id="KW-1185">Reference proteome</keyword>
<sequence length="420" mass="48484">MDKVKKIIALLENGLHEEALQKYNEVLFSGTHEERFVLAEELMQYGFLEEAKVLFERLLEAYPEEGELLVLLAETLIDLGKEEEAILTLEKINEQDGSYPQALLLLADLYQMEGLYEVSEKKLLQAKSILPNEPVIDFALGELFAEQGKFLEAIKAYEKVLPHEEVIGGVNVNQRMAESLSAGGAFEEALAYYEKALDDKLEIHTLFSYAFTALQAGYNRVAIEKFNELKEIDPEFHSLYLNLAKAYEREEDIENALETVKSGIKQDEFNKELYFYGGKLALKNNDEELAIELFREALAVDPEYMEAAITLNKIFLNQEKYEDVIEIVEMMTKIEAVEPQLLWDAAVSYQQLEEYSQALNKYNEAYNYFNKQPDFLADYGYFLIEEGKRKEAAEVFTELTRMEPNNEEYQDILQRLLDED</sequence>
<evidence type="ECO:0000313" key="5">
    <source>
        <dbReference type="Proteomes" id="UP000233343"/>
    </source>
</evidence>
<feature type="repeat" description="TPR" evidence="3">
    <location>
        <begin position="373"/>
        <end position="406"/>
    </location>
</feature>
<dbReference type="SMART" id="SM00028">
    <property type="entry name" value="TPR"/>
    <property type="match status" value="9"/>
</dbReference>
<dbReference type="InterPro" id="IPR051012">
    <property type="entry name" value="CellSynth/LPSAsmb/PSIAsmb"/>
</dbReference>
<dbReference type="PROSITE" id="PS50005">
    <property type="entry name" value="TPR"/>
    <property type="match status" value="2"/>
</dbReference>
<protein>
    <submittedName>
        <fullName evidence="4">Uncharacterized protein</fullName>
    </submittedName>
</protein>
<dbReference type="AlphaFoldDB" id="A0A2N0ZCS1"/>
<dbReference type="EMBL" id="PISD01000046">
    <property type="protein sequence ID" value="PKG27310.1"/>
    <property type="molecule type" value="Genomic_DNA"/>
</dbReference>
<dbReference type="PANTHER" id="PTHR45586">
    <property type="entry name" value="TPR REPEAT-CONTAINING PROTEIN PA4667"/>
    <property type="match status" value="1"/>
</dbReference>
<dbReference type="InterPro" id="IPR019734">
    <property type="entry name" value="TPR_rpt"/>
</dbReference>
<dbReference type="RefSeq" id="WP_066200567.1">
    <property type="nucleotide sequence ID" value="NZ_JAMAUX010000006.1"/>
</dbReference>
<keyword evidence="2 3" id="KW-0802">TPR repeat</keyword>
<evidence type="ECO:0000256" key="2">
    <source>
        <dbReference type="ARBA" id="ARBA00022803"/>
    </source>
</evidence>
<dbReference type="PANTHER" id="PTHR45586:SF15">
    <property type="entry name" value="TPR REPEAT-CONTAINING PROTEIN YPIA"/>
    <property type="match status" value="1"/>
</dbReference>
<dbReference type="Pfam" id="PF13429">
    <property type="entry name" value="TPR_15"/>
    <property type="match status" value="1"/>
</dbReference>
<dbReference type="Pfam" id="PF14559">
    <property type="entry name" value="TPR_19"/>
    <property type="match status" value="1"/>
</dbReference>
<reference evidence="4 5" key="1">
    <citation type="journal article" date="2010" name="Int. J. Syst. Evol. Microbiol.">
        <title>Bacillus horneckiae sp. nov., isolated from a spacecraft-assembly clean room.</title>
        <authorList>
            <person name="Vaishampayan P."/>
            <person name="Probst A."/>
            <person name="Krishnamurthi S."/>
            <person name="Ghosh S."/>
            <person name="Osman S."/>
            <person name="McDowall A."/>
            <person name="Ruckmani A."/>
            <person name="Mayilraj S."/>
            <person name="Venkateswaran K."/>
        </authorList>
    </citation>
    <scope>NUCLEOTIDE SEQUENCE [LARGE SCALE GENOMIC DNA]</scope>
    <source>
        <strain evidence="5">1PO1SC</strain>
    </source>
</reference>
<dbReference type="Proteomes" id="UP000233343">
    <property type="component" value="Unassembled WGS sequence"/>
</dbReference>
<dbReference type="Gene3D" id="1.25.40.10">
    <property type="entry name" value="Tetratricopeptide repeat domain"/>
    <property type="match status" value="3"/>
</dbReference>
<accession>A0A2N0ZCS1</accession>
<feature type="repeat" description="TPR" evidence="3">
    <location>
        <begin position="271"/>
        <end position="304"/>
    </location>
</feature>
<name>A0A2N0ZCS1_9BACI</name>
<proteinExistence type="predicted"/>